<reference evidence="1 2" key="3">
    <citation type="journal article" date="2022" name="Microbiol. Spectr.">
        <title>Folding features and dynamics of 3D genome architecture in plant fungal pathogens.</title>
        <authorList>
            <person name="Xia C."/>
        </authorList>
    </citation>
    <scope>NUCLEOTIDE SEQUENCE [LARGE SCALE GENOMIC DNA]</scope>
    <source>
        <strain evidence="1 2">93-210</strain>
    </source>
</reference>
<reference evidence="2" key="2">
    <citation type="journal article" date="2018" name="Mol. Plant Microbe Interact.">
        <title>Genome sequence resources for the wheat stripe rust pathogen (Puccinia striiformis f. sp. tritici) and the barley stripe rust pathogen (Puccinia striiformis f. sp. hordei).</title>
        <authorList>
            <person name="Xia C."/>
            <person name="Wang M."/>
            <person name="Yin C."/>
            <person name="Cornejo O.E."/>
            <person name="Hulbert S.H."/>
            <person name="Chen X."/>
        </authorList>
    </citation>
    <scope>NUCLEOTIDE SEQUENCE [LARGE SCALE GENOMIC DNA]</scope>
    <source>
        <strain evidence="2">93-210</strain>
    </source>
</reference>
<dbReference type="EMBL" id="CM045876">
    <property type="protein sequence ID" value="KAI7942334.1"/>
    <property type="molecule type" value="Genomic_DNA"/>
</dbReference>
<gene>
    <name evidence="1" type="ORF">MJO28_012361</name>
</gene>
<reference evidence="2" key="1">
    <citation type="journal article" date="2018" name="BMC Genomics">
        <title>Genomic insights into host adaptation between the wheat stripe rust pathogen (Puccinia striiformis f. sp. tritici) and the barley stripe rust pathogen (Puccinia striiformis f. sp. hordei).</title>
        <authorList>
            <person name="Xia C."/>
            <person name="Wang M."/>
            <person name="Yin C."/>
            <person name="Cornejo O.E."/>
            <person name="Hulbert S.H."/>
            <person name="Chen X."/>
        </authorList>
    </citation>
    <scope>NUCLEOTIDE SEQUENCE [LARGE SCALE GENOMIC DNA]</scope>
    <source>
        <strain evidence="2">93-210</strain>
    </source>
</reference>
<sequence length="161" mass="17584">MNFPDQSTRPLACQNLNINSYNQSTGPVARRDLSMNFCDQSTGQLARQGLSMNFSDQSTGPLARQDLSMNSYNQSTGPLARQDLSMNSYNQSTSPPPPIRLAGPMRSSSHCAPIALPARPTGIASHNMNHLRPTTSPIAQQTASQKKNARLARSAWRKTPE</sequence>
<proteinExistence type="predicted"/>
<accession>A0ACC0E1A0</accession>
<organism evidence="1 2">
    <name type="scientific">Puccinia striiformis f. sp. tritici</name>
    <dbReference type="NCBI Taxonomy" id="168172"/>
    <lineage>
        <taxon>Eukaryota</taxon>
        <taxon>Fungi</taxon>
        <taxon>Dikarya</taxon>
        <taxon>Basidiomycota</taxon>
        <taxon>Pucciniomycotina</taxon>
        <taxon>Pucciniomycetes</taxon>
        <taxon>Pucciniales</taxon>
        <taxon>Pucciniaceae</taxon>
        <taxon>Puccinia</taxon>
    </lineage>
</organism>
<name>A0ACC0E1A0_9BASI</name>
<dbReference type="Proteomes" id="UP001060170">
    <property type="component" value="Chromosome 12"/>
</dbReference>
<evidence type="ECO:0000313" key="1">
    <source>
        <dbReference type="EMBL" id="KAI7942334.1"/>
    </source>
</evidence>
<protein>
    <submittedName>
        <fullName evidence="1">Uncharacterized protein</fullName>
    </submittedName>
</protein>
<comment type="caution">
    <text evidence="1">The sequence shown here is derived from an EMBL/GenBank/DDBJ whole genome shotgun (WGS) entry which is preliminary data.</text>
</comment>
<evidence type="ECO:0000313" key="2">
    <source>
        <dbReference type="Proteomes" id="UP001060170"/>
    </source>
</evidence>
<keyword evidence="2" id="KW-1185">Reference proteome</keyword>